<keyword evidence="2" id="KW-1185">Reference proteome</keyword>
<comment type="caution">
    <text evidence="1">The sequence shown here is derived from an EMBL/GenBank/DDBJ whole genome shotgun (WGS) entry which is preliminary data.</text>
</comment>
<gene>
    <name evidence="1" type="ORF">CAL29_22895</name>
</gene>
<dbReference type="EMBL" id="NEVM01000005">
    <property type="protein sequence ID" value="OZI30828.1"/>
    <property type="molecule type" value="Genomic_DNA"/>
</dbReference>
<dbReference type="Proteomes" id="UP000216020">
    <property type="component" value="Unassembled WGS sequence"/>
</dbReference>
<evidence type="ECO:0000313" key="2">
    <source>
        <dbReference type="Proteomes" id="UP000216020"/>
    </source>
</evidence>
<name>A0A261S0F7_9BORD</name>
<sequence>MSVEASRWAIQADVQRSSSKLVLLNLAQLVRYDAAEWTAFASIEYLAKVTHLNRKTMIDALTRLHEMGAIQDTGTFTAYWRSRAGDAALSADWFESWRLWVFREHDPQKAHDKSWQDSWSGIVAKGKSLCLYRAPDKPEAYFKLRVSRRPGCLRLIDTYSQVRPDFGTSTEIRLSPKRVFCPSQFWASLVPKTVRR</sequence>
<evidence type="ECO:0000313" key="1">
    <source>
        <dbReference type="EMBL" id="OZI30828.1"/>
    </source>
</evidence>
<accession>A0A261S0F7</accession>
<dbReference type="OrthoDB" id="5526813at2"/>
<dbReference type="Pfam" id="PF13730">
    <property type="entry name" value="HTH_36"/>
    <property type="match status" value="1"/>
</dbReference>
<proteinExistence type="predicted"/>
<reference evidence="2" key="1">
    <citation type="submission" date="2017-05" db="EMBL/GenBank/DDBJ databases">
        <title>Complete and WGS of Bordetella genogroups.</title>
        <authorList>
            <person name="Spilker T."/>
            <person name="Lipuma J."/>
        </authorList>
    </citation>
    <scope>NUCLEOTIDE SEQUENCE [LARGE SCALE GENOMIC DNA]</scope>
    <source>
        <strain evidence="2">AU16122</strain>
    </source>
</reference>
<protein>
    <submittedName>
        <fullName evidence="1">Uncharacterized protein</fullName>
    </submittedName>
</protein>
<organism evidence="1 2">
    <name type="scientific">Bordetella genomosp. 10</name>
    <dbReference type="NCBI Taxonomy" id="1416804"/>
    <lineage>
        <taxon>Bacteria</taxon>
        <taxon>Pseudomonadati</taxon>
        <taxon>Pseudomonadota</taxon>
        <taxon>Betaproteobacteria</taxon>
        <taxon>Burkholderiales</taxon>
        <taxon>Alcaligenaceae</taxon>
        <taxon>Bordetella</taxon>
    </lineage>
</organism>
<dbReference type="RefSeq" id="WP_094855251.1">
    <property type="nucleotide sequence ID" value="NZ_NEVM01000005.1"/>
</dbReference>
<dbReference type="AlphaFoldDB" id="A0A261S0F7"/>